<dbReference type="STRING" id="1208918.CDEE_0298"/>
<keyword evidence="8" id="KW-1185">Reference proteome</keyword>
<gene>
    <name evidence="7" type="ORF">CDEE_0298</name>
</gene>
<dbReference type="PANTHER" id="PTHR21716:SF61">
    <property type="entry name" value="BLR8064 PROTEIN"/>
    <property type="match status" value="1"/>
</dbReference>
<dbReference type="eggNOG" id="COG0628">
    <property type="taxonomic scope" value="Bacteria"/>
</dbReference>
<dbReference type="GO" id="GO:0016020">
    <property type="term" value="C:membrane"/>
    <property type="evidence" value="ECO:0007669"/>
    <property type="project" value="UniProtKB-SubCell"/>
</dbReference>
<keyword evidence="5 6" id="KW-0472">Membrane</keyword>
<evidence type="ECO:0000256" key="2">
    <source>
        <dbReference type="ARBA" id="ARBA00009773"/>
    </source>
</evidence>
<evidence type="ECO:0000256" key="1">
    <source>
        <dbReference type="ARBA" id="ARBA00004141"/>
    </source>
</evidence>
<keyword evidence="3 6" id="KW-0812">Transmembrane</keyword>
<dbReference type="PANTHER" id="PTHR21716">
    <property type="entry name" value="TRANSMEMBRANE PROTEIN"/>
    <property type="match status" value="1"/>
</dbReference>
<proteinExistence type="inferred from homology"/>
<keyword evidence="4 6" id="KW-1133">Transmembrane helix</keyword>
<feature type="transmembrane region" description="Helical" evidence="6">
    <location>
        <begin position="311"/>
        <end position="341"/>
    </location>
</feature>
<evidence type="ECO:0000256" key="6">
    <source>
        <dbReference type="SAM" id="Phobius"/>
    </source>
</evidence>
<feature type="transmembrane region" description="Helical" evidence="6">
    <location>
        <begin position="59"/>
        <end position="82"/>
    </location>
</feature>
<dbReference type="Proteomes" id="UP000011686">
    <property type="component" value="Chromosome"/>
</dbReference>
<comment type="subcellular location">
    <subcellularLocation>
        <location evidence="1">Membrane</location>
        <topology evidence="1">Multi-pass membrane protein</topology>
    </subcellularLocation>
</comment>
<dbReference type="RefSeq" id="WP_015389049.1">
    <property type="nucleotide sequence ID" value="NC_020283.1"/>
</dbReference>
<feature type="transmembrane region" description="Helical" evidence="6">
    <location>
        <begin position="240"/>
        <end position="267"/>
    </location>
</feature>
<comment type="similarity">
    <text evidence="2">Belongs to the autoinducer-2 exporter (AI-2E) (TC 2.A.86) family.</text>
</comment>
<organism evidence="7 8">
    <name type="scientific">Candidatus Kinetoplastidibacterium crithidiae TCC036E</name>
    <dbReference type="NCBI Taxonomy" id="1208918"/>
    <lineage>
        <taxon>Bacteria</taxon>
        <taxon>Pseudomonadati</taxon>
        <taxon>Pseudomonadota</taxon>
        <taxon>Betaproteobacteria</taxon>
        <taxon>Candidatus Kinetoplastidibacterium</taxon>
    </lineage>
</organism>
<feature type="transmembrane region" description="Helical" evidence="6">
    <location>
        <begin position="30"/>
        <end position="47"/>
    </location>
</feature>
<dbReference type="KEGG" id="kct:CDEE_0298"/>
<dbReference type="InterPro" id="IPR002549">
    <property type="entry name" value="AI-2E-like"/>
</dbReference>
<dbReference type="EMBL" id="CP003804">
    <property type="protein sequence ID" value="AGF47380.1"/>
    <property type="molecule type" value="Genomic_DNA"/>
</dbReference>
<feature type="transmembrane region" description="Helical" evidence="6">
    <location>
        <begin position="274"/>
        <end position="291"/>
    </location>
</feature>
<reference evidence="7 8" key="1">
    <citation type="journal article" date="2013" name="Genome Biol. Evol.">
        <title>Genome evolution and phylogenomic analysis of candidatus kinetoplastibacterium, the betaproteobacterial endosymbionts of strigomonas and angomonas.</title>
        <authorList>
            <person name="Alves J.M."/>
            <person name="Serrano M.G."/>
            <person name="Maia da Silva F."/>
            <person name="Voegtly L.J."/>
            <person name="Matveyev A.V."/>
            <person name="Teixeira M.M."/>
            <person name="Camargo E.P."/>
            <person name="Buck G.A."/>
        </authorList>
    </citation>
    <scope>NUCLEOTIDE SEQUENCE [LARGE SCALE GENOMIC DNA]</scope>
    <source>
        <strain evidence="7 8">TCC036E</strain>
    </source>
</reference>
<accession>M1M5D6</accession>
<evidence type="ECO:0000256" key="4">
    <source>
        <dbReference type="ARBA" id="ARBA00022989"/>
    </source>
</evidence>
<dbReference type="HOGENOM" id="CLU_041771_1_0_4"/>
<feature type="transmembrane region" description="Helical" evidence="6">
    <location>
        <begin position="7"/>
        <end position="24"/>
    </location>
</feature>
<dbReference type="PATRIC" id="fig|1208918.3.peg.76"/>
<name>M1M5D6_9PROT</name>
<evidence type="ECO:0000313" key="7">
    <source>
        <dbReference type="EMBL" id="AGF47380.1"/>
    </source>
</evidence>
<protein>
    <submittedName>
        <fullName evidence="7">Putative permease</fullName>
    </submittedName>
</protein>
<dbReference type="Pfam" id="PF01594">
    <property type="entry name" value="AI-2E_transport"/>
    <property type="match status" value="1"/>
</dbReference>
<evidence type="ECO:0000256" key="5">
    <source>
        <dbReference type="ARBA" id="ARBA00023136"/>
    </source>
</evidence>
<feature type="transmembrane region" description="Helical" evidence="6">
    <location>
        <begin position="159"/>
        <end position="177"/>
    </location>
</feature>
<evidence type="ECO:0000313" key="8">
    <source>
        <dbReference type="Proteomes" id="UP000011686"/>
    </source>
</evidence>
<evidence type="ECO:0000256" key="3">
    <source>
        <dbReference type="ARBA" id="ARBA00022692"/>
    </source>
</evidence>
<sequence>MSPVLPPFLIVRWLLLLIIVTGLYFIKSFLMPSLAALIIGLASWPIYHRVLYMLGGRNTLAASVSLLFFLLVLVIPITWAFAYTVHEASVFIKWAITANRNGIEIPIWISSIPLLGDKLSDYWNLYFGESYALGKTVQMISGEHLGNIYRMLLSATGNVFHSLLSIFFMLITLFFVYRDGKNILSQIDVLGKSMLPDRWIQLSRLVPAMISSTVTGMALIAMGEGVILGFAYWVSGVPSFVSLGLITCFLALVPGGAPFIFTMVSLYLLASGRMFASIGLFIWGTLELFIVDKTIRPKLVGGPVKLPFLPTFFGLVGGLKTLGLIGLFIGPVLMALIVSIWREWVSSIRNKNQHQKINND</sequence>
<dbReference type="AlphaFoldDB" id="M1M5D6"/>
<feature type="transmembrane region" description="Helical" evidence="6">
    <location>
        <begin position="208"/>
        <end position="234"/>
    </location>
</feature>